<keyword evidence="3" id="KW-1003">Cell membrane</keyword>
<evidence type="ECO:0000259" key="8">
    <source>
        <dbReference type="PROSITE" id="PS50850"/>
    </source>
</evidence>
<dbReference type="Gene3D" id="1.20.1250.20">
    <property type="entry name" value="MFS general substrate transporter like domains"/>
    <property type="match status" value="2"/>
</dbReference>
<dbReference type="AlphaFoldDB" id="A0A3A1UW28"/>
<evidence type="ECO:0000256" key="1">
    <source>
        <dbReference type="ARBA" id="ARBA00004651"/>
    </source>
</evidence>
<feature type="transmembrane region" description="Helical" evidence="7">
    <location>
        <begin position="290"/>
        <end position="309"/>
    </location>
</feature>
<dbReference type="PROSITE" id="PS50850">
    <property type="entry name" value="MFS"/>
    <property type="match status" value="1"/>
</dbReference>
<evidence type="ECO:0000256" key="5">
    <source>
        <dbReference type="ARBA" id="ARBA00022989"/>
    </source>
</evidence>
<feature type="transmembrane region" description="Helical" evidence="7">
    <location>
        <begin position="127"/>
        <end position="148"/>
    </location>
</feature>
<dbReference type="PANTHER" id="PTHR43124">
    <property type="entry name" value="PURINE EFFLUX PUMP PBUE"/>
    <property type="match status" value="1"/>
</dbReference>
<comment type="subcellular location">
    <subcellularLocation>
        <location evidence="1">Cell membrane</location>
        <topology evidence="1">Multi-pass membrane protein</topology>
    </subcellularLocation>
</comment>
<dbReference type="SUPFAM" id="SSF103473">
    <property type="entry name" value="MFS general substrate transporter"/>
    <property type="match status" value="1"/>
</dbReference>
<evidence type="ECO:0000256" key="4">
    <source>
        <dbReference type="ARBA" id="ARBA00022692"/>
    </source>
</evidence>
<keyword evidence="4 7" id="KW-0812">Transmembrane</keyword>
<keyword evidence="6 7" id="KW-0472">Membrane</keyword>
<feature type="transmembrane region" description="Helical" evidence="7">
    <location>
        <begin position="235"/>
        <end position="255"/>
    </location>
</feature>
<keyword evidence="5 7" id="KW-1133">Transmembrane helix</keyword>
<evidence type="ECO:0000313" key="9">
    <source>
        <dbReference type="EMBL" id="RIX51392.1"/>
    </source>
</evidence>
<feature type="transmembrane region" description="Helical" evidence="7">
    <location>
        <begin position="34"/>
        <end position="58"/>
    </location>
</feature>
<evidence type="ECO:0000256" key="6">
    <source>
        <dbReference type="ARBA" id="ARBA00023136"/>
    </source>
</evidence>
<name>A0A3A1UW28_9BACL</name>
<dbReference type="EMBL" id="QXQA01000010">
    <property type="protein sequence ID" value="RIX51392.1"/>
    <property type="molecule type" value="Genomic_DNA"/>
</dbReference>
<gene>
    <name evidence="9" type="ORF">D3P08_15845</name>
</gene>
<evidence type="ECO:0000256" key="7">
    <source>
        <dbReference type="SAM" id="Phobius"/>
    </source>
</evidence>
<dbReference type="InterPro" id="IPR036259">
    <property type="entry name" value="MFS_trans_sf"/>
</dbReference>
<dbReference type="CDD" id="cd17324">
    <property type="entry name" value="MFS_NepI_like"/>
    <property type="match status" value="1"/>
</dbReference>
<feature type="transmembrane region" description="Helical" evidence="7">
    <location>
        <begin position="160"/>
        <end position="178"/>
    </location>
</feature>
<dbReference type="GO" id="GO:0005886">
    <property type="term" value="C:plasma membrane"/>
    <property type="evidence" value="ECO:0007669"/>
    <property type="project" value="UniProtKB-SubCell"/>
</dbReference>
<feature type="transmembrane region" description="Helical" evidence="7">
    <location>
        <begin position="262"/>
        <end position="284"/>
    </location>
</feature>
<evidence type="ECO:0000313" key="10">
    <source>
        <dbReference type="Proteomes" id="UP000266482"/>
    </source>
</evidence>
<feature type="transmembrane region" description="Helical" evidence="7">
    <location>
        <begin position="70"/>
        <end position="89"/>
    </location>
</feature>
<proteinExistence type="predicted"/>
<dbReference type="GO" id="GO:0022857">
    <property type="term" value="F:transmembrane transporter activity"/>
    <property type="evidence" value="ECO:0007669"/>
    <property type="project" value="InterPro"/>
</dbReference>
<feature type="transmembrane region" description="Helical" evidence="7">
    <location>
        <begin position="356"/>
        <end position="375"/>
    </location>
</feature>
<protein>
    <submittedName>
        <fullName evidence="9">MFS transporter</fullName>
    </submittedName>
</protein>
<dbReference type="InterPro" id="IPR020846">
    <property type="entry name" value="MFS_dom"/>
</dbReference>
<sequence length="394" mass="40995">MPLAIYALGLMIFSMTTSEFMVSGMMISLANEFGVSIAAVGYLISAYAAGMILGGPMLTSAFLKITRKQAFLLLSSIFLIGQILGAVATNYEMMLAARIITGISSAACFGVSLAICFDMVGPEKRGLAASVVLGGLMVATALGLPIAMLFDQYFGWRSSFWAVVVLVLISGILGIKAIPSSLRAESVSLRKELSVFKNAHLWAAYSTSMLIIGATFSAFSYFTPILDRLSGFNSSAIPLLLGVYGAATVIGNVVTGRLADRFMMPTLVIGLLSLTSALVVFGFFVRNPYVSIAAVMVIGLTGVTMNPAMTARIARVAGTGALVTTVHGSIISLGIVVGSTLGGMAIDAGYGTVSPLWVGASLGALGLISLLPYLAQSNRKVAKSTLKPCTDASE</sequence>
<dbReference type="InterPro" id="IPR011701">
    <property type="entry name" value="MFS"/>
</dbReference>
<dbReference type="RefSeq" id="WP_119600685.1">
    <property type="nucleotide sequence ID" value="NZ_QXQA01000010.1"/>
</dbReference>
<evidence type="ECO:0000256" key="3">
    <source>
        <dbReference type="ARBA" id="ARBA00022475"/>
    </source>
</evidence>
<dbReference type="PANTHER" id="PTHR43124:SF8">
    <property type="entry name" value="INNER MEMBRANE TRANSPORT PROTEIN YDHP"/>
    <property type="match status" value="1"/>
</dbReference>
<dbReference type="Proteomes" id="UP000266482">
    <property type="component" value="Unassembled WGS sequence"/>
</dbReference>
<evidence type="ECO:0000256" key="2">
    <source>
        <dbReference type="ARBA" id="ARBA00022448"/>
    </source>
</evidence>
<reference evidence="9 10" key="1">
    <citation type="submission" date="2018-09" db="EMBL/GenBank/DDBJ databases">
        <title>Paenibacillus aracenensis nov. sp. isolated from a cave in southern Spain.</title>
        <authorList>
            <person name="Jurado V."/>
            <person name="Gutierrez-Patricio S."/>
            <person name="Gonzalez-Pimentel J.L."/>
            <person name="Miller A.Z."/>
            <person name="Laiz L."/>
            <person name="Saiz-Jimenez C."/>
        </authorList>
    </citation>
    <scope>NUCLEOTIDE SEQUENCE [LARGE SCALE GENOMIC DNA]</scope>
    <source>
        <strain evidence="9 10">DSM 22867</strain>
    </source>
</reference>
<dbReference type="Pfam" id="PF07690">
    <property type="entry name" value="MFS_1"/>
    <property type="match status" value="1"/>
</dbReference>
<accession>A0A3A1UW28</accession>
<organism evidence="9 10">
    <name type="scientific">Paenibacillus nanensis</name>
    <dbReference type="NCBI Taxonomy" id="393251"/>
    <lineage>
        <taxon>Bacteria</taxon>
        <taxon>Bacillati</taxon>
        <taxon>Bacillota</taxon>
        <taxon>Bacilli</taxon>
        <taxon>Bacillales</taxon>
        <taxon>Paenibacillaceae</taxon>
        <taxon>Paenibacillus</taxon>
    </lineage>
</organism>
<feature type="transmembrane region" description="Helical" evidence="7">
    <location>
        <begin position="199"/>
        <end position="223"/>
    </location>
</feature>
<comment type="caution">
    <text evidence="9">The sequence shown here is derived from an EMBL/GenBank/DDBJ whole genome shotgun (WGS) entry which is preliminary data.</text>
</comment>
<keyword evidence="10" id="KW-1185">Reference proteome</keyword>
<dbReference type="InterPro" id="IPR050189">
    <property type="entry name" value="MFS_Efflux_Transporters"/>
</dbReference>
<feature type="transmembrane region" description="Helical" evidence="7">
    <location>
        <begin position="95"/>
        <end position="115"/>
    </location>
</feature>
<dbReference type="OrthoDB" id="9788453at2"/>
<feature type="domain" description="Major facilitator superfamily (MFS) profile" evidence="8">
    <location>
        <begin position="2"/>
        <end position="378"/>
    </location>
</feature>
<feature type="transmembrane region" description="Helical" evidence="7">
    <location>
        <begin position="321"/>
        <end position="344"/>
    </location>
</feature>
<keyword evidence="2" id="KW-0813">Transport</keyword>